<dbReference type="SUPFAM" id="SSF46689">
    <property type="entry name" value="Homeodomain-like"/>
    <property type="match status" value="1"/>
</dbReference>
<evidence type="ECO:0000256" key="4">
    <source>
        <dbReference type="PROSITE-ProRule" id="PRU00335"/>
    </source>
</evidence>
<evidence type="ECO:0000259" key="5">
    <source>
        <dbReference type="PROSITE" id="PS50977"/>
    </source>
</evidence>
<dbReference type="InterPro" id="IPR001647">
    <property type="entry name" value="HTH_TetR"/>
</dbReference>
<name>A0A542XDJ6_9MICO</name>
<dbReference type="InterPro" id="IPR009057">
    <property type="entry name" value="Homeodomain-like_sf"/>
</dbReference>
<evidence type="ECO:0000256" key="1">
    <source>
        <dbReference type="ARBA" id="ARBA00023015"/>
    </source>
</evidence>
<dbReference type="GO" id="GO:0000976">
    <property type="term" value="F:transcription cis-regulatory region binding"/>
    <property type="evidence" value="ECO:0007669"/>
    <property type="project" value="TreeGrafter"/>
</dbReference>
<feature type="domain" description="HTH tetR-type" evidence="5">
    <location>
        <begin position="1"/>
        <end position="59"/>
    </location>
</feature>
<protein>
    <submittedName>
        <fullName evidence="6">TetR family transcriptional regulator</fullName>
    </submittedName>
</protein>
<proteinExistence type="predicted"/>
<accession>A0A542XDJ6</accession>
<sequence length="186" mass="20462">MLSREQLIESAGRTLNARPRATLADIAREAGISRATLHRHVENRDDLMQQLGEHSLRLWDDSLTEARADEAATSEDPAVVRAAVEALVRSYVRSVELFGFTLTDPFFEDAPGLVEQGEELEGREQALLARAQELGVLRRDVPVAWLSSWIFGLLVAARDATRRGQVGLRAVESLVLTSFVEGSSAP</sequence>
<dbReference type="Pfam" id="PF00440">
    <property type="entry name" value="TetR_N"/>
    <property type="match status" value="1"/>
</dbReference>
<dbReference type="Gene3D" id="1.10.357.10">
    <property type="entry name" value="Tetracycline Repressor, domain 2"/>
    <property type="match status" value="1"/>
</dbReference>
<dbReference type="PANTHER" id="PTHR30055:SF234">
    <property type="entry name" value="HTH-TYPE TRANSCRIPTIONAL REGULATOR BETI"/>
    <property type="match status" value="1"/>
</dbReference>
<dbReference type="RefSeq" id="WP_170206844.1">
    <property type="nucleotide sequence ID" value="NZ_CAJTBP010000001.1"/>
</dbReference>
<dbReference type="InterPro" id="IPR050109">
    <property type="entry name" value="HTH-type_TetR-like_transc_reg"/>
</dbReference>
<organism evidence="6 7">
    <name type="scientific">Barrientosiimonas humi</name>
    <dbReference type="NCBI Taxonomy" id="999931"/>
    <lineage>
        <taxon>Bacteria</taxon>
        <taxon>Bacillati</taxon>
        <taxon>Actinomycetota</taxon>
        <taxon>Actinomycetes</taxon>
        <taxon>Micrococcales</taxon>
        <taxon>Dermacoccaceae</taxon>
        <taxon>Barrientosiimonas</taxon>
    </lineage>
</organism>
<evidence type="ECO:0000313" key="7">
    <source>
        <dbReference type="Proteomes" id="UP000318336"/>
    </source>
</evidence>
<dbReference type="SUPFAM" id="SSF48498">
    <property type="entry name" value="Tetracyclin repressor-like, C-terminal domain"/>
    <property type="match status" value="1"/>
</dbReference>
<reference evidence="6 7" key="1">
    <citation type="submission" date="2019-06" db="EMBL/GenBank/DDBJ databases">
        <title>Sequencing the genomes of 1000 actinobacteria strains.</title>
        <authorList>
            <person name="Klenk H.-P."/>
        </authorList>
    </citation>
    <scope>NUCLEOTIDE SEQUENCE [LARGE SCALE GENOMIC DNA]</scope>
    <source>
        <strain evidence="6 7">DSM 24617</strain>
    </source>
</reference>
<dbReference type="PANTHER" id="PTHR30055">
    <property type="entry name" value="HTH-TYPE TRANSCRIPTIONAL REGULATOR RUTR"/>
    <property type="match status" value="1"/>
</dbReference>
<evidence type="ECO:0000256" key="3">
    <source>
        <dbReference type="ARBA" id="ARBA00023163"/>
    </source>
</evidence>
<dbReference type="GO" id="GO:0003700">
    <property type="term" value="F:DNA-binding transcription factor activity"/>
    <property type="evidence" value="ECO:0007669"/>
    <property type="project" value="TreeGrafter"/>
</dbReference>
<dbReference type="Proteomes" id="UP000318336">
    <property type="component" value="Unassembled WGS sequence"/>
</dbReference>
<evidence type="ECO:0000256" key="2">
    <source>
        <dbReference type="ARBA" id="ARBA00023125"/>
    </source>
</evidence>
<keyword evidence="7" id="KW-1185">Reference proteome</keyword>
<gene>
    <name evidence="6" type="ORF">FB554_2069</name>
</gene>
<keyword evidence="1" id="KW-0805">Transcription regulation</keyword>
<feature type="DNA-binding region" description="H-T-H motif" evidence="4">
    <location>
        <begin position="22"/>
        <end position="41"/>
    </location>
</feature>
<dbReference type="InterPro" id="IPR036271">
    <property type="entry name" value="Tet_transcr_reg_TetR-rel_C_sf"/>
</dbReference>
<dbReference type="EMBL" id="VFOK01000001">
    <property type="protein sequence ID" value="TQL33913.1"/>
    <property type="molecule type" value="Genomic_DNA"/>
</dbReference>
<evidence type="ECO:0000313" key="6">
    <source>
        <dbReference type="EMBL" id="TQL33913.1"/>
    </source>
</evidence>
<comment type="caution">
    <text evidence="6">The sequence shown here is derived from an EMBL/GenBank/DDBJ whole genome shotgun (WGS) entry which is preliminary data.</text>
</comment>
<keyword evidence="2 4" id="KW-0238">DNA-binding</keyword>
<dbReference type="PROSITE" id="PS50977">
    <property type="entry name" value="HTH_TETR_2"/>
    <property type="match status" value="1"/>
</dbReference>
<keyword evidence="3" id="KW-0804">Transcription</keyword>
<dbReference type="AlphaFoldDB" id="A0A542XDJ6"/>